<evidence type="ECO:0000313" key="3">
    <source>
        <dbReference type="Proteomes" id="UP000606786"/>
    </source>
</evidence>
<proteinExistence type="predicted"/>
<gene>
    <name evidence="2" type="ORF">CCAP1982_LOCUS13769</name>
</gene>
<reference evidence="2" key="1">
    <citation type="submission" date="2020-11" db="EMBL/GenBank/DDBJ databases">
        <authorList>
            <person name="Whitehead M."/>
        </authorList>
    </citation>
    <scope>NUCLEOTIDE SEQUENCE</scope>
    <source>
        <strain evidence="2">EGII</strain>
    </source>
</reference>
<name>A0A811V1Q1_CERCA</name>
<organism evidence="2 3">
    <name type="scientific">Ceratitis capitata</name>
    <name type="common">Mediterranean fruit fly</name>
    <name type="synonym">Tephritis capitata</name>
    <dbReference type="NCBI Taxonomy" id="7213"/>
    <lineage>
        <taxon>Eukaryota</taxon>
        <taxon>Metazoa</taxon>
        <taxon>Ecdysozoa</taxon>
        <taxon>Arthropoda</taxon>
        <taxon>Hexapoda</taxon>
        <taxon>Insecta</taxon>
        <taxon>Pterygota</taxon>
        <taxon>Neoptera</taxon>
        <taxon>Endopterygota</taxon>
        <taxon>Diptera</taxon>
        <taxon>Brachycera</taxon>
        <taxon>Muscomorpha</taxon>
        <taxon>Tephritoidea</taxon>
        <taxon>Tephritidae</taxon>
        <taxon>Ceratitis</taxon>
        <taxon>Ceratitis</taxon>
    </lineage>
</organism>
<dbReference type="EMBL" id="CAJHJT010000034">
    <property type="protein sequence ID" value="CAD7005409.1"/>
    <property type="molecule type" value="Genomic_DNA"/>
</dbReference>
<dbReference type="AlphaFoldDB" id="A0A811V1Q1"/>
<comment type="caution">
    <text evidence="2">The sequence shown here is derived from an EMBL/GenBank/DDBJ whole genome shotgun (WGS) entry which is preliminary data.</text>
</comment>
<feature type="compositionally biased region" description="Polar residues" evidence="1">
    <location>
        <begin position="97"/>
        <end position="110"/>
    </location>
</feature>
<protein>
    <submittedName>
        <fullName evidence="2">(Mediterranean fruit fly) hypothetical protein</fullName>
    </submittedName>
</protein>
<feature type="region of interest" description="Disordered" evidence="1">
    <location>
        <begin position="169"/>
        <end position="191"/>
    </location>
</feature>
<accession>A0A811V1Q1</accession>
<evidence type="ECO:0000256" key="1">
    <source>
        <dbReference type="SAM" id="MobiDB-lite"/>
    </source>
</evidence>
<sequence>MERVHVKDSCGWFGIEAAGRGQSFLRQTTQRLGCSLTAAVWKGGNTEKNIGSHQSMRVRHLRSQPDATTTSALSLMVPMPLVVAVAVAVKSTIRQCNEASARPSSRQTISAPPHTTHSKTHTKPPQMSTFQTPIDRAPKKGTYRTDCAKNASASKYFLKNKQQIQRYKTAGRRASKRHKRNATQKLAKCKA</sequence>
<keyword evidence="3" id="KW-1185">Reference proteome</keyword>
<evidence type="ECO:0000313" key="2">
    <source>
        <dbReference type="EMBL" id="CAD7005409.1"/>
    </source>
</evidence>
<dbReference type="Proteomes" id="UP000606786">
    <property type="component" value="Unassembled WGS sequence"/>
</dbReference>
<feature type="region of interest" description="Disordered" evidence="1">
    <location>
        <begin position="97"/>
        <end position="143"/>
    </location>
</feature>